<organism evidence="1 2">
    <name type="scientific">Pleurodeles waltl</name>
    <name type="common">Iberian ribbed newt</name>
    <dbReference type="NCBI Taxonomy" id="8319"/>
    <lineage>
        <taxon>Eukaryota</taxon>
        <taxon>Metazoa</taxon>
        <taxon>Chordata</taxon>
        <taxon>Craniata</taxon>
        <taxon>Vertebrata</taxon>
        <taxon>Euteleostomi</taxon>
        <taxon>Amphibia</taxon>
        <taxon>Batrachia</taxon>
        <taxon>Caudata</taxon>
        <taxon>Salamandroidea</taxon>
        <taxon>Salamandridae</taxon>
        <taxon>Pleurodelinae</taxon>
        <taxon>Pleurodeles</taxon>
    </lineage>
</organism>
<dbReference type="AlphaFoldDB" id="A0AAV7MQY3"/>
<gene>
    <name evidence="1" type="ORF">NDU88_002277</name>
</gene>
<evidence type="ECO:0000313" key="2">
    <source>
        <dbReference type="Proteomes" id="UP001066276"/>
    </source>
</evidence>
<comment type="caution">
    <text evidence="1">The sequence shown here is derived from an EMBL/GenBank/DDBJ whole genome shotgun (WGS) entry which is preliminary data.</text>
</comment>
<keyword evidence="2" id="KW-1185">Reference proteome</keyword>
<proteinExistence type="predicted"/>
<protein>
    <submittedName>
        <fullName evidence="1">Uncharacterized protein</fullName>
    </submittedName>
</protein>
<sequence>MLPSRSFCFRWVRRSVGCREVGADRHGSRNPRGLLSWFLAAAGAPISVFRGRDSTPLAGPYRPGASRGFSALRPIVAGSPDMVLRRRCYGGGGAPDPVCCLAVFSPPSPLQDRRGSELSL</sequence>
<accession>A0AAV7MQY3</accession>
<reference evidence="1" key="1">
    <citation type="journal article" date="2022" name="bioRxiv">
        <title>Sequencing and chromosome-scale assembly of the giantPleurodeles waltlgenome.</title>
        <authorList>
            <person name="Brown T."/>
            <person name="Elewa A."/>
            <person name="Iarovenko S."/>
            <person name="Subramanian E."/>
            <person name="Araus A.J."/>
            <person name="Petzold A."/>
            <person name="Susuki M."/>
            <person name="Suzuki K.-i.T."/>
            <person name="Hayashi T."/>
            <person name="Toyoda A."/>
            <person name="Oliveira C."/>
            <person name="Osipova E."/>
            <person name="Leigh N.D."/>
            <person name="Simon A."/>
            <person name="Yun M.H."/>
        </authorList>
    </citation>
    <scope>NUCLEOTIDE SEQUENCE</scope>
    <source>
        <strain evidence="1">20211129_DDA</strain>
        <tissue evidence="1">Liver</tissue>
    </source>
</reference>
<dbReference type="EMBL" id="JANPWB010000013">
    <property type="protein sequence ID" value="KAJ1104869.1"/>
    <property type="molecule type" value="Genomic_DNA"/>
</dbReference>
<dbReference type="Proteomes" id="UP001066276">
    <property type="component" value="Chromosome 9"/>
</dbReference>
<name>A0AAV7MQY3_PLEWA</name>
<evidence type="ECO:0000313" key="1">
    <source>
        <dbReference type="EMBL" id="KAJ1104869.1"/>
    </source>
</evidence>